<reference evidence="1 2" key="1">
    <citation type="submission" date="2017-06" db="EMBL/GenBank/DDBJ databases">
        <authorList>
            <consortium name="Pathogen Informatics"/>
        </authorList>
    </citation>
    <scope>NUCLEOTIDE SEQUENCE [LARGE SCALE GENOMIC DNA]</scope>
    <source>
        <strain evidence="1 2">NCTC12018</strain>
    </source>
</reference>
<dbReference type="KEGG" id="vrm:44547418_01142"/>
<sequence length="207" mass="23678">MENIEKITDSQVILTQRVGDIQHKLKAPKGQYNSFGKYNYRSCEDILEGVKPLLKEHDLALLIDDEIVQIGERYYVKATAKITDGREIVSATAYAREPDTKKGMDESQITGATSSYARKYALNALLCIDDTKDADTMDNSKKPVQQTQETVYNWQTLKARATQGGISEDDLKHYLKETLKVNESKDMTQEHYQQAFNWVNAQRYAKR</sequence>
<protein>
    <submittedName>
        <fullName evidence="1">ERF superfamily</fullName>
    </submittedName>
</protein>
<evidence type="ECO:0000313" key="1">
    <source>
        <dbReference type="EMBL" id="SNV67862.1"/>
    </source>
</evidence>
<gene>
    <name evidence="1" type="ORF">SAMEA44547418_01142</name>
</gene>
<proteinExistence type="predicted"/>
<dbReference type="EMBL" id="LT906470">
    <property type="protein sequence ID" value="SNV67862.1"/>
    <property type="molecule type" value="Genomic_DNA"/>
</dbReference>
<dbReference type="InterPro" id="IPR007499">
    <property type="entry name" value="ERF_bacteria_virus"/>
</dbReference>
<dbReference type="AlphaFoldDB" id="A0A239Z9L3"/>
<accession>A0A239Z9L3</accession>
<evidence type="ECO:0000313" key="2">
    <source>
        <dbReference type="Proteomes" id="UP000214973"/>
    </source>
</evidence>
<keyword evidence="2" id="KW-1185">Reference proteome</keyword>
<dbReference type="RefSeq" id="WP_095066087.1">
    <property type="nucleotide sequence ID" value="NZ_LT906470.1"/>
</dbReference>
<name>A0A239Z9L3_9FIRM</name>
<organism evidence="1 2">
    <name type="scientific">Veillonella rodentium</name>
    <dbReference type="NCBI Taxonomy" id="248315"/>
    <lineage>
        <taxon>Bacteria</taxon>
        <taxon>Bacillati</taxon>
        <taxon>Bacillota</taxon>
        <taxon>Negativicutes</taxon>
        <taxon>Veillonellales</taxon>
        <taxon>Veillonellaceae</taxon>
        <taxon>Veillonella</taxon>
    </lineage>
</organism>
<dbReference type="Proteomes" id="UP000214973">
    <property type="component" value="Chromosome 1"/>
</dbReference>
<dbReference type="Pfam" id="PF04404">
    <property type="entry name" value="ERF"/>
    <property type="match status" value="1"/>
</dbReference>